<proteinExistence type="predicted"/>
<sequence>MFDSLDDNATEEQIGAAVSELIQEAHDRAFCRETLLMLATNYWHEAAHHHGAKARALKWAAQEIRSDE</sequence>
<protein>
    <submittedName>
        <fullName evidence="1">Uncharacterized protein</fullName>
    </submittedName>
</protein>
<evidence type="ECO:0000313" key="1">
    <source>
        <dbReference type="EMBL" id="MBK4214814.1"/>
    </source>
</evidence>
<dbReference type="RefSeq" id="WP_200683563.1">
    <property type="nucleotide sequence ID" value="NZ_JAEPRQ010000001.1"/>
</dbReference>
<evidence type="ECO:0000313" key="2">
    <source>
        <dbReference type="Proteomes" id="UP000640485"/>
    </source>
</evidence>
<keyword evidence="2" id="KW-1185">Reference proteome</keyword>
<dbReference type="EMBL" id="JAEPRQ010000001">
    <property type="protein sequence ID" value="MBK4214814.1"/>
    <property type="molecule type" value="Genomic_DNA"/>
</dbReference>
<name>A0A934VZH0_9RHOB</name>
<accession>A0A934VZH0</accession>
<organism evidence="1 2">
    <name type="scientific">Paracoccus caeni</name>
    <dbReference type="NCBI Taxonomy" id="657651"/>
    <lineage>
        <taxon>Bacteria</taxon>
        <taxon>Pseudomonadati</taxon>
        <taxon>Pseudomonadota</taxon>
        <taxon>Alphaproteobacteria</taxon>
        <taxon>Rhodobacterales</taxon>
        <taxon>Paracoccaceae</taxon>
        <taxon>Paracoccus</taxon>
    </lineage>
</organism>
<reference evidence="1" key="1">
    <citation type="submission" date="2021-01" db="EMBL/GenBank/DDBJ databases">
        <title>Paracoccus amoyensis sp. nov., isolated from the surface seawater along the coast of Xiamen Island, China.</title>
        <authorList>
            <person name="Lyu L."/>
        </authorList>
    </citation>
    <scope>NUCLEOTIDE SEQUENCE</scope>
    <source>
        <strain evidence="1">MJ17</strain>
    </source>
</reference>
<comment type="caution">
    <text evidence="1">The sequence shown here is derived from an EMBL/GenBank/DDBJ whole genome shotgun (WGS) entry which is preliminary data.</text>
</comment>
<gene>
    <name evidence="1" type="ORF">JJJ17_02620</name>
</gene>
<dbReference type="Proteomes" id="UP000640485">
    <property type="component" value="Unassembled WGS sequence"/>
</dbReference>
<dbReference type="AlphaFoldDB" id="A0A934VZH0"/>